<evidence type="ECO:0000313" key="5">
    <source>
        <dbReference type="Proteomes" id="UP001642360"/>
    </source>
</evidence>
<dbReference type="InterPro" id="IPR056682">
    <property type="entry name" value="DUF7780"/>
</dbReference>
<proteinExistence type="predicted"/>
<reference evidence="4 5" key="1">
    <citation type="submission" date="2024-02" db="EMBL/GenBank/DDBJ databases">
        <authorList>
            <person name="Vignale AGUSTIN F."/>
            <person name="Sosa J E."/>
            <person name="Modenutti C."/>
        </authorList>
    </citation>
    <scope>NUCLEOTIDE SEQUENCE [LARGE SCALE GENOMIC DNA]</scope>
</reference>
<dbReference type="Pfam" id="PF25002">
    <property type="entry name" value="DUF7780"/>
    <property type="match status" value="1"/>
</dbReference>
<dbReference type="EMBL" id="CAUOFW020008335">
    <property type="protein sequence ID" value="CAK9182411.1"/>
    <property type="molecule type" value="Genomic_DNA"/>
</dbReference>
<dbReference type="AlphaFoldDB" id="A0ABC8UMW4"/>
<keyword evidence="2" id="KW-1133">Transmembrane helix</keyword>
<organism evidence="4 5">
    <name type="scientific">Ilex paraguariensis</name>
    <name type="common">yerba mate</name>
    <dbReference type="NCBI Taxonomy" id="185542"/>
    <lineage>
        <taxon>Eukaryota</taxon>
        <taxon>Viridiplantae</taxon>
        <taxon>Streptophyta</taxon>
        <taxon>Embryophyta</taxon>
        <taxon>Tracheophyta</taxon>
        <taxon>Spermatophyta</taxon>
        <taxon>Magnoliopsida</taxon>
        <taxon>eudicotyledons</taxon>
        <taxon>Gunneridae</taxon>
        <taxon>Pentapetalae</taxon>
        <taxon>asterids</taxon>
        <taxon>campanulids</taxon>
        <taxon>Aquifoliales</taxon>
        <taxon>Aquifoliaceae</taxon>
        <taxon>Ilex</taxon>
    </lineage>
</organism>
<keyword evidence="2" id="KW-0472">Membrane</keyword>
<sequence length="514" mass="56919">MGFTAKGKNSSEGWGMGFLLVFFPEDEESIANKKKPNNLFSSSCSSSPSSSSTSFKPINTLLRRTNSAHLLSRAQSTISVCALLIFITLLLFTLSTFEPTTTTHFTPRRHLSSNSKIYKPTHFKPIENPPSWSLNILKPSSKMASSSSSLSSPSPPHALQGMGSLYRRGTKAMNDLIVAHITESVTVPELRLFLRLFHRSALTSRADLLLIFPSKTVSFDSIVQEENESILKLVDRYQELNATIADSAASFDVTQFVKSRNKEKETGEPIWGRRIRSNYSDESETELTRLSYGSVVGFEADELDPENSLAGFLDHVPLSLRRWACYPMLLGRVRRNFKHVMLVDVKEILLLGDPLSRVRNRSPETVYLSTMGPSMSSKHGKKNSGKTQSTHQNSANSAIIMGGTRGIRRLSTAMQTEIVRAAMQHKRKNSATESGLFNQLVGNEFILKNINLIKSAELIPELSSLRGRNSNSGSSLSLSNYTVVRYGNSNPELSSNIVKDICSFPVDSLAYSDC</sequence>
<accession>A0ABC8UMW4</accession>
<feature type="compositionally biased region" description="Polar residues" evidence="1">
    <location>
        <begin position="385"/>
        <end position="395"/>
    </location>
</feature>
<keyword evidence="2" id="KW-0812">Transmembrane</keyword>
<feature type="transmembrane region" description="Helical" evidence="2">
    <location>
        <begin position="77"/>
        <end position="97"/>
    </location>
</feature>
<feature type="compositionally biased region" description="Low complexity" evidence="1">
    <location>
        <begin position="143"/>
        <end position="152"/>
    </location>
</feature>
<dbReference type="PANTHER" id="PTHR34960">
    <property type="entry name" value="EMB|CAB68146.1-RELATED"/>
    <property type="match status" value="1"/>
</dbReference>
<feature type="compositionally biased region" description="Polar residues" evidence="1">
    <location>
        <begin position="367"/>
        <end position="377"/>
    </location>
</feature>
<evidence type="ECO:0000256" key="1">
    <source>
        <dbReference type="SAM" id="MobiDB-lite"/>
    </source>
</evidence>
<gene>
    <name evidence="4" type="ORF">ILEXP_LOCUS52557</name>
</gene>
<evidence type="ECO:0000259" key="3">
    <source>
        <dbReference type="Pfam" id="PF25002"/>
    </source>
</evidence>
<evidence type="ECO:0000313" key="4">
    <source>
        <dbReference type="EMBL" id="CAK9182411.1"/>
    </source>
</evidence>
<feature type="region of interest" description="Disordered" evidence="1">
    <location>
        <begin position="143"/>
        <end position="162"/>
    </location>
</feature>
<dbReference type="Proteomes" id="UP001642360">
    <property type="component" value="Unassembled WGS sequence"/>
</dbReference>
<feature type="domain" description="DUF7780" evidence="3">
    <location>
        <begin position="157"/>
        <end position="457"/>
    </location>
</feature>
<protein>
    <recommendedName>
        <fullName evidence="3">DUF7780 domain-containing protein</fullName>
    </recommendedName>
</protein>
<evidence type="ECO:0000256" key="2">
    <source>
        <dbReference type="SAM" id="Phobius"/>
    </source>
</evidence>
<dbReference type="PANTHER" id="PTHR34960:SF1">
    <property type="entry name" value="EMB|CAB68146.1-RELATED"/>
    <property type="match status" value="1"/>
</dbReference>
<keyword evidence="5" id="KW-1185">Reference proteome</keyword>
<comment type="caution">
    <text evidence="4">The sequence shown here is derived from an EMBL/GenBank/DDBJ whole genome shotgun (WGS) entry which is preliminary data.</text>
</comment>
<name>A0ABC8UMW4_9AQUA</name>
<feature type="region of interest" description="Disordered" evidence="1">
    <location>
        <begin position="367"/>
        <end position="395"/>
    </location>
</feature>